<evidence type="ECO:0000313" key="2">
    <source>
        <dbReference type="EMBL" id="MEQ2191574.1"/>
    </source>
</evidence>
<feature type="compositionally biased region" description="Low complexity" evidence="1">
    <location>
        <begin position="54"/>
        <end position="77"/>
    </location>
</feature>
<protein>
    <submittedName>
        <fullName evidence="2">Uncharacterized protein</fullName>
    </submittedName>
</protein>
<dbReference type="EMBL" id="JAHRIN010000946">
    <property type="protein sequence ID" value="MEQ2191574.1"/>
    <property type="molecule type" value="Genomic_DNA"/>
</dbReference>
<feature type="region of interest" description="Disordered" evidence="1">
    <location>
        <begin position="1"/>
        <end position="95"/>
    </location>
</feature>
<reference evidence="2 3" key="1">
    <citation type="submission" date="2021-06" db="EMBL/GenBank/DDBJ databases">
        <authorList>
            <person name="Palmer J.M."/>
        </authorList>
    </citation>
    <scope>NUCLEOTIDE SEQUENCE [LARGE SCALE GENOMIC DNA]</scope>
    <source>
        <strain evidence="2 3">XC_2019</strain>
        <tissue evidence="2">Muscle</tissue>
    </source>
</reference>
<feature type="compositionally biased region" description="Polar residues" evidence="1">
    <location>
        <begin position="23"/>
        <end position="52"/>
    </location>
</feature>
<accession>A0ABV0Q755</accession>
<name>A0ABV0Q755_9TELE</name>
<evidence type="ECO:0000313" key="3">
    <source>
        <dbReference type="Proteomes" id="UP001434883"/>
    </source>
</evidence>
<keyword evidence="3" id="KW-1185">Reference proteome</keyword>
<gene>
    <name evidence="2" type="ORF">XENOCAPTIV_030511</name>
</gene>
<proteinExistence type="predicted"/>
<sequence length="138" mass="14538">MEDPPLAVESFAHSPWPKRLHTSHFSSCSADSATPGLSQRGTADSDSCSPQAQRRAVVPEPAVPGVRPPVAAAVEGGYTPPGGRGNQECPRDRSASLGLALEPERLQRLGLPHDVVRTIQGTRAASTTASQTSKWTAF</sequence>
<organism evidence="2 3">
    <name type="scientific">Xenoophorus captivus</name>
    <dbReference type="NCBI Taxonomy" id="1517983"/>
    <lineage>
        <taxon>Eukaryota</taxon>
        <taxon>Metazoa</taxon>
        <taxon>Chordata</taxon>
        <taxon>Craniata</taxon>
        <taxon>Vertebrata</taxon>
        <taxon>Euteleostomi</taxon>
        <taxon>Actinopterygii</taxon>
        <taxon>Neopterygii</taxon>
        <taxon>Teleostei</taxon>
        <taxon>Neoteleostei</taxon>
        <taxon>Acanthomorphata</taxon>
        <taxon>Ovalentaria</taxon>
        <taxon>Atherinomorphae</taxon>
        <taxon>Cyprinodontiformes</taxon>
        <taxon>Goodeidae</taxon>
        <taxon>Xenoophorus</taxon>
    </lineage>
</organism>
<comment type="caution">
    <text evidence="2">The sequence shown here is derived from an EMBL/GenBank/DDBJ whole genome shotgun (WGS) entry which is preliminary data.</text>
</comment>
<dbReference type="Proteomes" id="UP001434883">
    <property type="component" value="Unassembled WGS sequence"/>
</dbReference>
<evidence type="ECO:0000256" key="1">
    <source>
        <dbReference type="SAM" id="MobiDB-lite"/>
    </source>
</evidence>